<accession>A0ABV2SCD7</accession>
<evidence type="ECO:0000313" key="2">
    <source>
        <dbReference type="Proteomes" id="UP001549366"/>
    </source>
</evidence>
<dbReference type="SUPFAM" id="SSF53850">
    <property type="entry name" value="Periplasmic binding protein-like II"/>
    <property type="match status" value="1"/>
</dbReference>
<dbReference type="RefSeq" id="WP_354016237.1">
    <property type="nucleotide sequence ID" value="NZ_JBEWTB010000002.1"/>
</dbReference>
<proteinExistence type="predicted"/>
<reference evidence="1 2" key="1">
    <citation type="submission" date="2024-06" db="EMBL/GenBank/DDBJ databases">
        <title>Genomic Encyclopedia of Type Strains, Phase V (KMG-V): Genome sequencing to study the core and pangenomes of soil and plant-associated prokaryotes.</title>
        <authorList>
            <person name="Whitman W."/>
        </authorList>
    </citation>
    <scope>NUCLEOTIDE SEQUENCE [LARGE SCALE GENOMIC DNA]</scope>
    <source>
        <strain evidence="1 2">NE40</strain>
    </source>
</reference>
<evidence type="ECO:0000313" key="1">
    <source>
        <dbReference type="EMBL" id="MET4755029.1"/>
    </source>
</evidence>
<dbReference type="EMBL" id="JBEWTB010000002">
    <property type="protein sequence ID" value="MET4755029.1"/>
    <property type="molecule type" value="Genomic_DNA"/>
</dbReference>
<protein>
    <submittedName>
        <fullName evidence="1">ABC-type oligopeptide transport system substrate-binding subunit</fullName>
    </submittedName>
</protein>
<comment type="caution">
    <text evidence="1">The sequence shown here is derived from an EMBL/GenBank/DDBJ whole genome shotgun (WGS) entry which is preliminary data.</text>
</comment>
<dbReference type="Proteomes" id="UP001549366">
    <property type="component" value="Unassembled WGS sequence"/>
</dbReference>
<dbReference type="Gene3D" id="3.40.190.10">
    <property type="entry name" value="Periplasmic binding protein-like II"/>
    <property type="match status" value="1"/>
</dbReference>
<keyword evidence="2" id="KW-1185">Reference proteome</keyword>
<gene>
    <name evidence="1" type="ORF">V5J35_000221</name>
</gene>
<dbReference type="Gene3D" id="3.10.105.10">
    <property type="entry name" value="Dipeptide-binding Protein, Domain 3"/>
    <property type="match status" value="1"/>
</dbReference>
<sequence>MVLAAKPRDEVTSRNRSGICDPVIDSLINKTEQAQTREELVTIIRALDRVLLWGHYGIPKWYIASIRIAHRRELKHPGVQDLYGMDIHSWWYETDKK</sequence>
<name>A0ABV2SCD7_9GAMM</name>
<organism evidence="1 2">
    <name type="scientific">Endozoicomonas lisbonensis</name>
    <dbReference type="NCBI Taxonomy" id="3120522"/>
    <lineage>
        <taxon>Bacteria</taxon>
        <taxon>Pseudomonadati</taxon>
        <taxon>Pseudomonadota</taxon>
        <taxon>Gammaproteobacteria</taxon>
        <taxon>Oceanospirillales</taxon>
        <taxon>Endozoicomonadaceae</taxon>
        <taxon>Endozoicomonas</taxon>
    </lineage>
</organism>